<evidence type="ECO:0000313" key="11">
    <source>
        <dbReference type="Proteomes" id="UP001205560"/>
    </source>
</evidence>
<keyword evidence="5 10" id="KW-0378">Hydrolase</keyword>
<dbReference type="InterPro" id="IPR017540">
    <property type="entry name" value="Exosortase-1"/>
</dbReference>
<keyword evidence="2" id="KW-1003">Cell membrane</keyword>
<protein>
    <submittedName>
        <fullName evidence="10">Exosortase A</fullName>
        <ecNumber evidence="10">3.4.22.-</ecNumber>
    </submittedName>
</protein>
<feature type="transmembrane region" description="Helical" evidence="8">
    <location>
        <begin position="311"/>
        <end position="333"/>
    </location>
</feature>
<dbReference type="Proteomes" id="UP001205560">
    <property type="component" value="Unassembled WGS sequence"/>
</dbReference>
<feature type="transmembrane region" description="Helical" evidence="8">
    <location>
        <begin position="139"/>
        <end position="157"/>
    </location>
</feature>
<evidence type="ECO:0000256" key="3">
    <source>
        <dbReference type="ARBA" id="ARBA00022670"/>
    </source>
</evidence>
<name>A0ABT2A9V1_9BURK</name>
<comment type="caution">
    <text evidence="10">The sequence shown here is derived from an EMBL/GenBank/DDBJ whole genome shotgun (WGS) entry which is preliminary data.</text>
</comment>
<dbReference type="InterPro" id="IPR026392">
    <property type="entry name" value="Exo/Archaeosortase_dom"/>
</dbReference>
<keyword evidence="7 8" id="KW-0472">Membrane</keyword>
<gene>
    <name evidence="10" type="primary">xrtA</name>
    <name evidence="10" type="ORF">NX782_17480</name>
</gene>
<feature type="domain" description="Methanolan biosynthesis EpsI" evidence="9">
    <location>
        <begin position="318"/>
        <end position="510"/>
    </location>
</feature>
<dbReference type="Pfam" id="PF09721">
    <property type="entry name" value="Exosortase_EpsH"/>
    <property type="match status" value="1"/>
</dbReference>
<evidence type="ECO:0000259" key="9">
    <source>
        <dbReference type="Pfam" id="PF11984"/>
    </source>
</evidence>
<dbReference type="EC" id="3.4.22.-" evidence="10"/>
<reference evidence="10 11" key="1">
    <citation type="submission" date="2022-08" db="EMBL/GenBank/DDBJ databases">
        <title>Reclassification of Massilia species as members of the genera Telluria, Duganella, Pseudoduganella, Mokoshia gen. nov. and Zemynaea gen. nov. using orthogonal and non-orthogonal genome-based approaches.</title>
        <authorList>
            <person name="Bowman J.P."/>
        </authorList>
    </citation>
    <scope>NUCLEOTIDE SEQUENCE [LARGE SCALE GENOMIC DNA]</scope>
    <source>
        <strain evidence="10 11">LMG 28164</strain>
    </source>
</reference>
<keyword evidence="4 8" id="KW-0812">Transmembrane</keyword>
<dbReference type="Pfam" id="PF11984">
    <property type="entry name" value="DUF3485"/>
    <property type="match status" value="1"/>
</dbReference>
<dbReference type="NCBIfam" id="TIGR03109">
    <property type="entry name" value="exosort_XrtA"/>
    <property type="match status" value="1"/>
</dbReference>
<dbReference type="GO" id="GO:0016787">
    <property type="term" value="F:hydrolase activity"/>
    <property type="evidence" value="ECO:0007669"/>
    <property type="project" value="UniProtKB-KW"/>
</dbReference>
<dbReference type="InterPro" id="IPR019127">
    <property type="entry name" value="Exosortase"/>
</dbReference>
<dbReference type="NCBIfam" id="TIGR04178">
    <property type="entry name" value="exo_archaeo"/>
    <property type="match status" value="1"/>
</dbReference>
<evidence type="ECO:0000313" key="10">
    <source>
        <dbReference type="EMBL" id="MCS0590984.1"/>
    </source>
</evidence>
<sequence length="519" mass="56428">MMLNPPPGVAADASLGTPPLARSSLVLLVLALLAPFALYFGTVRSIVSIWNSSETFAHGYVILPISLWLIWRRRANFSLYPARPYAPALVLLALLGAGWLAAQLGEVQVVSQYTFVAMIPVAVLALLGPRLAGSFTFPLLFLLFAVPFGEVFVGPLIQFTADFTVAAVQATGIPVLRSGTRFELPTGNWSVVEACSGVRYLISSITLGCLYAYLTYRSVTRRALFIGLSVVVPVLANGLRAYMIVMIGHLSGMELATGVDHIIYGWLFFGLVMFIMFWIGSYWREDTDVTPADTAKAAPARMADSAAGARLPLMAGGVIALCALWPAFALYGAHANHNPAPVQLAQVPVSWPAAPAFTDWKPDYMAADATVHQSYANGATPVALTVLYYRNQDREKSLISSLNRLAGYKDAWHETASAKRTENLGGATLTVRETVLRREGHAIVVWDWMRVGERETTSNAVGKLLQAQSKLLLRGDDGAAVMLSAPFDEHPDTARATLRSFLLDNYKLINETLDNARQH</sequence>
<dbReference type="InterPro" id="IPR014263">
    <property type="entry name" value="Methanolan_biosynth_EpsI"/>
</dbReference>
<feature type="transmembrane region" description="Helical" evidence="8">
    <location>
        <begin position="223"/>
        <end position="243"/>
    </location>
</feature>
<evidence type="ECO:0000256" key="1">
    <source>
        <dbReference type="ARBA" id="ARBA00004651"/>
    </source>
</evidence>
<evidence type="ECO:0000256" key="2">
    <source>
        <dbReference type="ARBA" id="ARBA00022475"/>
    </source>
</evidence>
<evidence type="ECO:0000256" key="7">
    <source>
        <dbReference type="ARBA" id="ARBA00023136"/>
    </source>
</evidence>
<comment type="subcellular location">
    <subcellularLocation>
        <location evidence="1">Cell membrane</location>
        <topology evidence="1">Multi-pass membrane protein</topology>
    </subcellularLocation>
</comment>
<evidence type="ECO:0000256" key="4">
    <source>
        <dbReference type="ARBA" id="ARBA00022692"/>
    </source>
</evidence>
<dbReference type="EMBL" id="JANUGX010000022">
    <property type="protein sequence ID" value="MCS0590984.1"/>
    <property type="molecule type" value="Genomic_DNA"/>
</dbReference>
<evidence type="ECO:0000256" key="8">
    <source>
        <dbReference type="SAM" id="Phobius"/>
    </source>
</evidence>
<feature type="transmembrane region" description="Helical" evidence="8">
    <location>
        <begin position="84"/>
        <end position="104"/>
    </location>
</feature>
<feature type="transmembrane region" description="Helical" evidence="8">
    <location>
        <begin position="110"/>
        <end position="127"/>
    </location>
</feature>
<feature type="transmembrane region" description="Helical" evidence="8">
    <location>
        <begin position="56"/>
        <end position="72"/>
    </location>
</feature>
<evidence type="ECO:0000256" key="6">
    <source>
        <dbReference type="ARBA" id="ARBA00022989"/>
    </source>
</evidence>
<keyword evidence="11" id="KW-1185">Reference proteome</keyword>
<proteinExistence type="predicted"/>
<dbReference type="NCBIfam" id="TIGR02602">
    <property type="entry name" value="8TM_EpsH"/>
    <property type="match status" value="1"/>
</dbReference>
<keyword evidence="6 8" id="KW-1133">Transmembrane helix</keyword>
<dbReference type="NCBIfam" id="TIGR02914">
    <property type="entry name" value="EpsI_fam"/>
    <property type="match status" value="1"/>
</dbReference>
<dbReference type="RefSeq" id="WP_258846758.1">
    <property type="nucleotide sequence ID" value="NZ_JANUGX010000022.1"/>
</dbReference>
<evidence type="ECO:0000256" key="5">
    <source>
        <dbReference type="ARBA" id="ARBA00022801"/>
    </source>
</evidence>
<dbReference type="InterPro" id="IPR013426">
    <property type="entry name" value="EpsH-like"/>
</dbReference>
<feature type="transmembrane region" description="Helical" evidence="8">
    <location>
        <begin position="25"/>
        <end position="50"/>
    </location>
</feature>
<keyword evidence="3" id="KW-0645">Protease</keyword>
<feature type="transmembrane region" description="Helical" evidence="8">
    <location>
        <begin position="263"/>
        <end position="283"/>
    </location>
</feature>
<accession>A0ABT2A9V1</accession>
<organism evidence="10 11">
    <name type="scientific">Massilia norwichensis</name>
    <dbReference type="NCBI Taxonomy" id="1442366"/>
    <lineage>
        <taxon>Bacteria</taxon>
        <taxon>Pseudomonadati</taxon>
        <taxon>Pseudomonadota</taxon>
        <taxon>Betaproteobacteria</taxon>
        <taxon>Burkholderiales</taxon>
        <taxon>Oxalobacteraceae</taxon>
        <taxon>Telluria group</taxon>
        <taxon>Massilia</taxon>
    </lineage>
</organism>